<protein>
    <submittedName>
        <fullName evidence="2">Uncharacterized protein</fullName>
    </submittedName>
</protein>
<dbReference type="RefSeq" id="WP_072892077.1">
    <property type="nucleotide sequence ID" value="NZ_FQVW01000081.1"/>
</dbReference>
<dbReference type="EMBL" id="FQVW01000081">
    <property type="protein sequence ID" value="SHG89279.1"/>
    <property type="molecule type" value="Genomic_DNA"/>
</dbReference>
<organism evidence="2 3">
    <name type="scientific">Ornithinibacillus halophilus</name>
    <dbReference type="NCBI Taxonomy" id="930117"/>
    <lineage>
        <taxon>Bacteria</taxon>
        <taxon>Bacillati</taxon>
        <taxon>Bacillota</taxon>
        <taxon>Bacilli</taxon>
        <taxon>Bacillales</taxon>
        <taxon>Bacillaceae</taxon>
        <taxon>Ornithinibacillus</taxon>
    </lineage>
</organism>
<accession>A0A1M5NS06</accession>
<evidence type="ECO:0000313" key="2">
    <source>
        <dbReference type="EMBL" id="SHG91723.1"/>
    </source>
</evidence>
<keyword evidence="3" id="KW-1185">Reference proteome</keyword>
<sequence length="98" mass="11764">MQDILQDFLKVEISHQDYYDGLIRFIYSGNIRCGEYECNQYVVKKMDFLNYIVFAEYVIDEKREIHQSFSISKSKLLKAINNYAKKQGFKIRSFDWAN</sequence>
<name>A0A1M5NS06_9BACI</name>
<evidence type="ECO:0000313" key="3">
    <source>
        <dbReference type="Proteomes" id="UP000183988"/>
    </source>
</evidence>
<dbReference type="EMBL" id="FQVW01000087">
    <property type="protein sequence ID" value="SHG91723.1"/>
    <property type="molecule type" value="Genomic_DNA"/>
</dbReference>
<reference evidence="2 3" key="1">
    <citation type="submission" date="2016-11" db="EMBL/GenBank/DDBJ databases">
        <authorList>
            <person name="Jaros S."/>
            <person name="Januszkiewicz K."/>
            <person name="Wedrychowicz H."/>
        </authorList>
    </citation>
    <scope>NUCLEOTIDE SEQUENCE [LARGE SCALE GENOMIC DNA]</scope>
    <source>
        <strain evidence="2 3">IBRC-M 10683</strain>
    </source>
</reference>
<evidence type="ECO:0000313" key="1">
    <source>
        <dbReference type="EMBL" id="SHG89279.1"/>
    </source>
</evidence>
<dbReference type="Proteomes" id="UP000183988">
    <property type="component" value="Unassembled WGS sequence"/>
</dbReference>
<gene>
    <name evidence="1" type="ORF">SAMN05216225_10811</name>
    <name evidence="2" type="ORF">SAMN05216225_10871</name>
</gene>
<dbReference type="AlphaFoldDB" id="A0A1M5NS06"/>
<dbReference type="OrthoDB" id="2055332at2"/>
<proteinExistence type="predicted"/>